<proteinExistence type="predicted"/>
<feature type="region of interest" description="Disordered" evidence="1">
    <location>
        <begin position="36"/>
        <end position="55"/>
    </location>
</feature>
<accession>A0AA36MJM2</accession>
<organism evidence="2 3">
    <name type="scientific">Effrenium voratum</name>
    <dbReference type="NCBI Taxonomy" id="2562239"/>
    <lineage>
        <taxon>Eukaryota</taxon>
        <taxon>Sar</taxon>
        <taxon>Alveolata</taxon>
        <taxon>Dinophyceae</taxon>
        <taxon>Suessiales</taxon>
        <taxon>Symbiodiniaceae</taxon>
        <taxon>Effrenium</taxon>
    </lineage>
</organism>
<dbReference type="EMBL" id="CAUJNA010000279">
    <property type="protein sequence ID" value="CAJ1374804.1"/>
    <property type="molecule type" value="Genomic_DNA"/>
</dbReference>
<comment type="caution">
    <text evidence="2">The sequence shown here is derived from an EMBL/GenBank/DDBJ whole genome shotgun (WGS) entry which is preliminary data.</text>
</comment>
<gene>
    <name evidence="2" type="ORF">EVOR1521_LOCUS4250</name>
</gene>
<evidence type="ECO:0000313" key="2">
    <source>
        <dbReference type="EMBL" id="CAJ1374804.1"/>
    </source>
</evidence>
<sequence>MVDDTGADSLDVGQEAGLDLRGCRKRWSGRTLAAADCEPDSASVSRERSVGSADDLGDASVQLLPSVTLEPPTLLAEQPVSQPQLRLAVLDLHGSEAAWKQCARDSKRRRLLGEPLPWESMPCLPTRIGSSDVLNSRTVIDRPESSVQSSTQQTLVRKLVLKGSRRELPDEDIRRVALLKLQSLILSDQFATQLGTSLGSLLEDGLSHDAATQSFADCFRMKASSTLQKRASSLQRLVNILAGLGVDRPFRLTESELYAALCEMRATGAGATSAQRIIESLFFLEGTVKFLLVDINAVVSGRCRGVARDMYLGKHPLSQKFPLSVFQVRILEEAMNHEPSFVQCILGQLLFCIHACCRWKDAQRLRKLSVEFSEEESLLYADAISSKTSLSLDARTRFLPYVALGHGVTGKDWASRWLQARQAERLGFDDCALPSFSERKGCWVSAPMSASEGTCWLREVLGKRMSDWDPRSFGSDLGR</sequence>
<dbReference type="AlphaFoldDB" id="A0AA36MJM2"/>
<protein>
    <submittedName>
        <fullName evidence="2">Uncharacterized protein</fullName>
    </submittedName>
</protein>
<dbReference type="Proteomes" id="UP001178507">
    <property type="component" value="Unassembled WGS sequence"/>
</dbReference>
<evidence type="ECO:0000256" key="1">
    <source>
        <dbReference type="SAM" id="MobiDB-lite"/>
    </source>
</evidence>
<name>A0AA36MJM2_9DINO</name>
<reference evidence="2" key="1">
    <citation type="submission" date="2023-08" db="EMBL/GenBank/DDBJ databases">
        <authorList>
            <person name="Chen Y."/>
            <person name="Shah S."/>
            <person name="Dougan E. K."/>
            <person name="Thang M."/>
            <person name="Chan C."/>
        </authorList>
    </citation>
    <scope>NUCLEOTIDE SEQUENCE</scope>
</reference>
<keyword evidence="3" id="KW-1185">Reference proteome</keyword>
<evidence type="ECO:0000313" key="3">
    <source>
        <dbReference type="Proteomes" id="UP001178507"/>
    </source>
</evidence>